<gene>
    <name evidence="3" type="ORF">KY290_022117</name>
</gene>
<evidence type="ECO:0000313" key="3">
    <source>
        <dbReference type="EMBL" id="KAH0758624.1"/>
    </source>
</evidence>
<sequence length="363" mass="40890">MIDLTSASTGSASTTSSGIDTGSHFYIHSSDSPGAVFVPVSFNGTGFHSWRRSVLRFLSVKNKLVFINGECKRPDPNHSTYRQWVRCDDMVTSWILNSLGRDIAESVEYVNDAPELWTELEDRYDQTNGAKLYQTQKEINDLNQGILDITTYYTRMKKLWEEMNNLCVLSQCNCVCECGAKANIHKAEQDRRLIQFLMGLNVVRRTRGNSSPTTTKCLLKVVPSSRVHQVQEEEIFKQTIMFPTQHLEGDLFVNFVEGQHQKAHNHDQYNSRNQRQNTKGKSGAANSVRISYDGAAGGQKRELDFHSDAQGNENISITKEQYDQVAYLLNQFQDSNSVADPNDGTCGAVNFADPFTEEASGDW</sequence>
<evidence type="ECO:0000313" key="4">
    <source>
        <dbReference type="Proteomes" id="UP000826656"/>
    </source>
</evidence>
<reference evidence="3 4" key="1">
    <citation type="journal article" date="2021" name="bioRxiv">
        <title>Chromosome-scale and haplotype-resolved genome assembly of a tetraploid potato cultivar.</title>
        <authorList>
            <person name="Sun H."/>
            <person name="Jiao W.-B."/>
            <person name="Krause K."/>
            <person name="Campoy J.A."/>
            <person name="Goel M."/>
            <person name="Folz-Donahue K."/>
            <person name="Kukat C."/>
            <person name="Huettel B."/>
            <person name="Schneeberger K."/>
        </authorList>
    </citation>
    <scope>NUCLEOTIDE SEQUENCE [LARGE SCALE GENOMIC DNA]</scope>
    <source>
        <strain evidence="3">SolTubOtavaFocal</strain>
        <tissue evidence="3">Leaves</tissue>
    </source>
</reference>
<dbReference type="PANTHER" id="PTHR37610">
    <property type="entry name" value="CCHC-TYPE DOMAIN-CONTAINING PROTEIN"/>
    <property type="match status" value="1"/>
</dbReference>
<feature type="region of interest" description="Disordered" evidence="1">
    <location>
        <begin position="262"/>
        <end position="286"/>
    </location>
</feature>
<evidence type="ECO:0000259" key="2">
    <source>
        <dbReference type="Pfam" id="PF14244"/>
    </source>
</evidence>
<dbReference type="EMBL" id="JAIVGD010000015">
    <property type="protein sequence ID" value="KAH0758624.1"/>
    <property type="molecule type" value="Genomic_DNA"/>
</dbReference>
<accession>A0ABQ7V3G8</accession>
<feature type="compositionally biased region" description="Polar residues" evidence="1">
    <location>
        <begin position="270"/>
        <end position="286"/>
    </location>
</feature>
<proteinExistence type="predicted"/>
<keyword evidence="4" id="KW-1185">Reference proteome</keyword>
<dbReference type="Pfam" id="PF14244">
    <property type="entry name" value="Retrotran_gag_3"/>
    <property type="match status" value="1"/>
</dbReference>
<name>A0ABQ7V3G8_SOLTU</name>
<dbReference type="InterPro" id="IPR029472">
    <property type="entry name" value="Copia-like_N"/>
</dbReference>
<protein>
    <recommendedName>
        <fullName evidence="2">Retrotransposon Copia-like N-terminal domain-containing protein</fullName>
    </recommendedName>
</protein>
<dbReference type="PANTHER" id="PTHR37610:SF40">
    <property type="entry name" value="OS01G0909600 PROTEIN"/>
    <property type="match status" value="1"/>
</dbReference>
<evidence type="ECO:0000256" key="1">
    <source>
        <dbReference type="SAM" id="MobiDB-lite"/>
    </source>
</evidence>
<comment type="caution">
    <text evidence="3">The sequence shown here is derived from an EMBL/GenBank/DDBJ whole genome shotgun (WGS) entry which is preliminary data.</text>
</comment>
<organism evidence="3 4">
    <name type="scientific">Solanum tuberosum</name>
    <name type="common">Potato</name>
    <dbReference type="NCBI Taxonomy" id="4113"/>
    <lineage>
        <taxon>Eukaryota</taxon>
        <taxon>Viridiplantae</taxon>
        <taxon>Streptophyta</taxon>
        <taxon>Embryophyta</taxon>
        <taxon>Tracheophyta</taxon>
        <taxon>Spermatophyta</taxon>
        <taxon>Magnoliopsida</taxon>
        <taxon>eudicotyledons</taxon>
        <taxon>Gunneridae</taxon>
        <taxon>Pentapetalae</taxon>
        <taxon>asterids</taxon>
        <taxon>lamiids</taxon>
        <taxon>Solanales</taxon>
        <taxon>Solanaceae</taxon>
        <taxon>Solanoideae</taxon>
        <taxon>Solaneae</taxon>
        <taxon>Solanum</taxon>
    </lineage>
</organism>
<feature type="domain" description="Retrotransposon Copia-like N-terminal" evidence="2">
    <location>
        <begin position="28"/>
        <end position="75"/>
    </location>
</feature>
<dbReference type="Proteomes" id="UP000826656">
    <property type="component" value="Unassembled WGS sequence"/>
</dbReference>